<evidence type="ECO:0000259" key="1">
    <source>
        <dbReference type="Pfam" id="PF25934"/>
    </source>
</evidence>
<proteinExistence type="predicted"/>
<sequence length="70" mass="7635">MNPILEATETAPTTVEEAVRDYDELHDRAQAALPDAVDGDGVTIPEEVADDLADGEVVRFTGYYRLDLAQ</sequence>
<dbReference type="KEGG" id="hhb:Hhub_3039"/>
<gene>
    <name evidence="2" type="ORF">HHUB_3039</name>
</gene>
<dbReference type="EMBL" id="LN831302">
    <property type="protein sequence ID" value="CQH59694.1"/>
    <property type="molecule type" value="Genomic_DNA"/>
</dbReference>
<dbReference type="Pfam" id="PF25934">
    <property type="entry name" value="DUF7979"/>
    <property type="match status" value="1"/>
</dbReference>
<name>A0A0U5AGJ0_9EURY</name>
<dbReference type="OrthoDB" id="296997at2157"/>
<organism evidence="2 3">
    <name type="scientific">Halobacterium hubeiense</name>
    <dbReference type="NCBI Taxonomy" id="1407499"/>
    <lineage>
        <taxon>Archaea</taxon>
        <taxon>Methanobacteriati</taxon>
        <taxon>Methanobacteriota</taxon>
        <taxon>Stenosarchaea group</taxon>
        <taxon>Halobacteria</taxon>
        <taxon>Halobacteriales</taxon>
        <taxon>Halobacteriaceae</taxon>
        <taxon>Halobacterium</taxon>
    </lineage>
</organism>
<reference evidence="3" key="1">
    <citation type="journal article" date="2016" name="Environ. Microbiol.">
        <title>The complete genome of a viable archaeum isolated from 123-million-year-old rock salt.</title>
        <authorList>
            <person name="Jaakkola S.T."/>
            <person name="Pfeiffer F."/>
            <person name="Ravantti J.J."/>
            <person name="Guo Q."/>
            <person name="Liu Y."/>
            <person name="Chen X."/>
            <person name="Ma H."/>
            <person name="Yang C."/>
            <person name="Oksanen H.M."/>
            <person name="Bamford D.H."/>
        </authorList>
    </citation>
    <scope>NUCLEOTIDE SEQUENCE</scope>
    <source>
        <strain evidence="3">JI20-1</strain>
    </source>
</reference>
<dbReference type="Proteomes" id="UP000066737">
    <property type="component" value="Chromosome I"/>
</dbReference>
<evidence type="ECO:0000313" key="3">
    <source>
        <dbReference type="Proteomes" id="UP000066737"/>
    </source>
</evidence>
<dbReference type="RefSeq" id="WP_059057428.1">
    <property type="nucleotide sequence ID" value="NZ_CEMO01000001.1"/>
</dbReference>
<dbReference type="STRING" id="1407499.HHUB_3039"/>
<feature type="domain" description="DUF7979" evidence="1">
    <location>
        <begin position="6"/>
        <end position="66"/>
    </location>
</feature>
<dbReference type="InterPro" id="IPR058285">
    <property type="entry name" value="DUF7979"/>
</dbReference>
<dbReference type="AlphaFoldDB" id="A0A0U5AGJ0"/>
<accession>A0A0U5AGJ0</accession>
<dbReference type="GeneID" id="26659662"/>
<keyword evidence="3" id="KW-1185">Reference proteome</keyword>
<evidence type="ECO:0000313" key="2">
    <source>
        <dbReference type="EMBL" id="CQH59694.1"/>
    </source>
</evidence>
<protein>
    <recommendedName>
        <fullName evidence="1">DUF7979 domain-containing protein</fullName>
    </recommendedName>
</protein>